<evidence type="ECO:0000256" key="13">
    <source>
        <dbReference type="SAM" id="MobiDB-lite"/>
    </source>
</evidence>
<dbReference type="PANTHER" id="PTHR12428:SF65">
    <property type="entry name" value="CYTOCHROME C OXIDASE ASSEMBLY PROTEIN COX18, MITOCHONDRIAL"/>
    <property type="match status" value="1"/>
</dbReference>
<evidence type="ECO:0000256" key="10">
    <source>
        <dbReference type="ARBA" id="ARBA00023186"/>
    </source>
</evidence>
<dbReference type="AlphaFoldDB" id="A0A3G9INL2"/>
<dbReference type="CDD" id="cd20070">
    <property type="entry name" value="5TM_YidC_Alb3"/>
    <property type="match status" value="1"/>
</dbReference>
<evidence type="ECO:0000256" key="5">
    <source>
        <dbReference type="ARBA" id="ARBA00022729"/>
    </source>
</evidence>
<feature type="compositionally biased region" description="Basic and acidic residues" evidence="13">
    <location>
        <begin position="311"/>
        <end position="321"/>
    </location>
</feature>
<comment type="similarity">
    <text evidence="12">Belongs to the OXA1/ALB3/YidC family. Type 2 subfamily.</text>
</comment>
<keyword evidence="6 12" id="KW-0653">Protein transport</keyword>
<evidence type="ECO:0000256" key="12">
    <source>
        <dbReference type="HAMAP-Rule" id="MF_01811"/>
    </source>
</evidence>
<protein>
    <recommendedName>
        <fullName evidence="12">Membrane protein insertase YidC</fullName>
    </recommendedName>
    <alternativeName>
        <fullName evidence="12">Foldase YidC</fullName>
    </alternativeName>
    <alternativeName>
        <fullName evidence="12">Membrane integrase YidC</fullName>
    </alternativeName>
    <alternativeName>
        <fullName evidence="12">Membrane protein YidC</fullName>
    </alternativeName>
</protein>
<evidence type="ECO:0000256" key="1">
    <source>
        <dbReference type="ARBA" id="ARBA00004651"/>
    </source>
</evidence>
<dbReference type="InterPro" id="IPR028055">
    <property type="entry name" value="YidC/Oxa/ALB_C"/>
</dbReference>
<dbReference type="Pfam" id="PF02096">
    <property type="entry name" value="60KD_IMP"/>
    <property type="match status" value="1"/>
</dbReference>
<dbReference type="InterPro" id="IPR001708">
    <property type="entry name" value="YidC/ALB3/OXA1/COX18"/>
</dbReference>
<dbReference type="GO" id="GO:0005886">
    <property type="term" value="C:plasma membrane"/>
    <property type="evidence" value="ECO:0007669"/>
    <property type="project" value="UniProtKB-SubCell"/>
</dbReference>
<dbReference type="InterPro" id="IPR023060">
    <property type="entry name" value="YidC/YidC1/YidC2_Firmicutes"/>
</dbReference>
<dbReference type="GO" id="GO:0015031">
    <property type="term" value="P:protein transport"/>
    <property type="evidence" value="ECO:0007669"/>
    <property type="project" value="UniProtKB-KW"/>
</dbReference>
<dbReference type="InterPro" id="IPR047196">
    <property type="entry name" value="YidC_ALB_C"/>
</dbReference>
<dbReference type="NCBIfam" id="TIGR03592">
    <property type="entry name" value="yidC_oxa1_cterm"/>
    <property type="match status" value="1"/>
</dbReference>
<evidence type="ECO:0000313" key="15">
    <source>
        <dbReference type="Proteomes" id="UP000275368"/>
    </source>
</evidence>
<comment type="function">
    <text evidence="12">Required for the insertion and/or proper folding and/or complex formation of integral membrane proteins into the membrane. Involved in integration of membrane proteins that insert both dependently and independently of the Sec translocase complex, as well as at least some lipoproteins.</text>
</comment>
<keyword evidence="7 12" id="KW-1133">Transmembrane helix</keyword>
<proteinExistence type="inferred from homology"/>
<evidence type="ECO:0000256" key="9">
    <source>
        <dbReference type="ARBA" id="ARBA00023139"/>
    </source>
</evidence>
<dbReference type="PANTHER" id="PTHR12428">
    <property type="entry name" value="OXA1"/>
    <property type="match status" value="1"/>
</dbReference>
<accession>A0A3G9INL2</accession>
<dbReference type="Proteomes" id="UP000275368">
    <property type="component" value="Chromosome"/>
</dbReference>
<reference evidence="14 15" key="1">
    <citation type="submission" date="2018-11" db="EMBL/GenBank/DDBJ databases">
        <title>Complete genome sequence of Paenibacillus baekrokdamisoli strain KCTC 33723.</title>
        <authorList>
            <person name="Kang S.W."/>
            <person name="Lee K.C."/>
            <person name="Kim K.K."/>
            <person name="Kim J.S."/>
            <person name="Kim D.S."/>
            <person name="Ko S.H."/>
            <person name="Yang S.H."/>
            <person name="Lee J.S."/>
        </authorList>
    </citation>
    <scope>NUCLEOTIDE SEQUENCE [LARGE SCALE GENOMIC DNA]</scope>
    <source>
        <strain evidence="14 15">KCTC 33723</strain>
    </source>
</reference>
<evidence type="ECO:0000256" key="8">
    <source>
        <dbReference type="ARBA" id="ARBA00023136"/>
    </source>
</evidence>
<evidence type="ECO:0000256" key="3">
    <source>
        <dbReference type="ARBA" id="ARBA00022475"/>
    </source>
</evidence>
<keyword evidence="11" id="KW-0449">Lipoprotein</keyword>
<keyword evidence="3 12" id="KW-1003">Cell membrane</keyword>
<feature type="transmembrane region" description="Helical" evidence="12">
    <location>
        <begin position="110"/>
        <end position="131"/>
    </location>
</feature>
<keyword evidence="15" id="KW-1185">Reference proteome</keyword>
<evidence type="ECO:0000256" key="2">
    <source>
        <dbReference type="ARBA" id="ARBA00022448"/>
    </source>
</evidence>
<evidence type="ECO:0000256" key="6">
    <source>
        <dbReference type="ARBA" id="ARBA00022927"/>
    </source>
</evidence>
<keyword evidence="8 12" id="KW-0472">Membrane</keyword>
<keyword evidence="5 12" id="KW-0732">Signal</keyword>
<evidence type="ECO:0000313" key="14">
    <source>
        <dbReference type="EMBL" id="BBH20467.1"/>
    </source>
</evidence>
<keyword evidence="10 12" id="KW-0143">Chaperone</keyword>
<feature type="transmembrane region" description="Helical" evidence="12">
    <location>
        <begin position="183"/>
        <end position="204"/>
    </location>
</feature>
<feature type="transmembrane region" description="Helical" evidence="12">
    <location>
        <begin position="216"/>
        <end position="237"/>
    </location>
</feature>
<dbReference type="EMBL" id="AP019308">
    <property type="protein sequence ID" value="BBH20467.1"/>
    <property type="molecule type" value="Genomic_DNA"/>
</dbReference>
<evidence type="ECO:0000256" key="4">
    <source>
        <dbReference type="ARBA" id="ARBA00022692"/>
    </source>
</evidence>
<gene>
    <name evidence="12" type="primary">yidC</name>
    <name evidence="14" type="ORF">Back11_18120</name>
</gene>
<feature type="transmembrane region" description="Helical" evidence="12">
    <location>
        <begin position="257"/>
        <end position="273"/>
    </location>
</feature>
<dbReference type="KEGG" id="pbk:Back11_18120"/>
<feature type="transmembrane region" description="Helical" evidence="12">
    <location>
        <begin position="55"/>
        <end position="73"/>
    </location>
</feature>
<keyword evidence="2 12" id="KW-0813">Transport</keyword>
<dbReference type="GO" id="GO:0032977">
    <property type="term" value="F:membrane insertase activity"/>
    <property type="evidence" value="ECO:0007669"/>
    <property type="project" value="InterPro"/>
</dbReference>
<dbReference type="HAMAP" id="MF_01811">
    <property type="entry name" value="YidC_type2"/>
    <property type="match status" value="1"/>
</dbReference>
<comment type="subcellular location">
    <subcellularLocation>
        <location evidence="1 12">Cell membrane</location>
        <topology evidence="1 12">Multi-pass membrane protein</topology>
    </subcellularLocation>
</comment>
<dbReference type="PRINTS" id="PR00701">
    <property type="entry name" value="60KDINNERMP"/>
</dbReference>
<evidence type="ECO:0000256" key="11">
    <source>
        <dbReference type="ARBA" id="ARBA00023288"/>
    </source>
</evidence>
<name>A0A3G9INL2_9BACL</name>
<organism evidence="14 15">
    <name type="scientific">Paenibacillus baekrokdamisoli</name>
    <dbReference type="NCBI Taxonomy" id="1712516"/>
    <lineage>
        <taxon>Bacteria</taxon>
        <taxon>Bacillati</taxon>
        <taxon>Bacillota</taxon>
        <taxon>Bacilli</taxon>
        <taxon>Bacillales</taxon>
        <taxon>Paenibacillaceae</taxon>
        <taxon>Paenibacillus</taxon>
    </lineage>
</organism>
<dbReference type="GO" id="GO:0051205">
    <property type="term" value="P:protein insertion into membrane"/>
    <property type="evidence" value="ECO:0007669"/>
    <property type="project" value="TreeGrafter"/>
</dbReference>
<keyword evidence="9" id="KW-0564">Palmitate</keyword>
<feature type="region of interest" description="Disordered" evidence="13">
    <location>
        <begin position="305"/>
        <end position="338"/>
    </location>
</feature>
<evidence type="ECO:0000256" key="7">
    <source>
        <dbReference type="ARBA" id="ARBA00022989"/>
    </source>
</evidence>
<sequence length="338" mass="37399">METMEAMDTPIDTAVQEEQQDNTQSNVLASNLLNGVTTHGASKPSQSKGKKAPRLVLLGLSFMLILLLTGCGAKGTVNADTPGFFNHYVVFPFSWLIEHFAGWYDGSYGLALITMTVLVRLVLLPFMMSQYKNQQKMKRKMKVMQPELDAIKAKYKDNKNADSMSKQQQETMALYSKHGHNPLNIGCLPMLLQLPILTGLYYAIRMTPDLAQHTFLWFQLGKTDSILPFIAAAVYLVQAKVTQAGMDPMNAQKGMGFLVYLSPIMMGVFSFSAPAAIPLYWSVGGVIVVLQTLLAKRLYPASLDTSADTSTDTREAIEAQSKKQAPRKKKTVVESSKR</sequence>
<keyword evidence="4 12" id="KW-0812">Transmembrane</keyword>